<reference evidence="2" key="1">
    <citation type="submission" date="2022-11" db="EMBL/GenBank/DDBJ databases">
        <title>Parathalassolutuus dongxingensis gen. nov., sp. nov., a novel member of family Oceanospirillaceae isolated from a coastal shrimp pond in Guangxi, China.</title>
        <authorList>
            <person name="Chen H."/>
        </authorList>
    </citation>
    <scope>NUCLEOTIDE SEQUENCE</scope>
    <source>
        <strain evidence="2">G-43</strain>
    </source>
</reference>
<feature type="region of interest" description="Disordered" evidence="1">
    <location>
        <begin position="55"/>
        <end position="75"/>
    </location>
</feature>
<keyword evidence="3" id="KW-1185">Reference proteome</keyword>
<gene>
    <name evidence="2" type="ORF">OUO13_11830</name>
</gene>
<proteinExistence type="predicted"/>
<feature type="compositionally biased region" description="Polar residues" evidence="1">
    <location>
        <begin position="56"/>
        <end position="75"/>
    </location>
</feature>
<evidence type="ECO:0000313" key="2">
    <source>
        <dbReference type="EMBL" id="MCY0965880.1"/>
    </source>
</evidence>
<sequence length="75" mass="8004">MRLIGLLIVLLVIGWLSVKQMGGGEAVPDVSVETGSGKIHAPRNDAEVDQLKGQLDNLSTGSTQRNLDYVDQASQ</sequence>
<evidence type="ECO:0000313" key="3">
    <source>
        <dbReference type="Proteomes" id="UP001150830"/>
    </source>
</evidence>
<dbReference type="EMBL" id="JAPNOA010000029">
    <property type="protein sequence ID" value="MCY0965880.1"/>
    <property type="molecule type" value="Genomic_DNA"/>
</dbReference>
<organism evidence="2 3">
    <name type="scientific">Parathalassolituus penaei</name>
    <dbReference type="NCBI Taxonomy" id="2997323"/>
    <lineage>
        <taxon>Bacteria</taxon>
        <taxon>Pseudomonadati</taxon>
        <taxon>Pseudomonadota</taxon>
        <taxon>Gammaproteobacteria</taxon>
        <taxon>Oceanospirillales</taxon>
        <taxon>Oceanospirillaceae</taxon>
        <taxon>Parathalassolituus</taxon>
    </lineage>
</organism>
<comment type="caution">
    <text evidence="2">The sequence shown here is derived from an EMBL/GenBank/DDBJ whole genome shotgun (WGS) entry which is preliminary data.</text>
</comment>
<name>A0A9X3EET4_9GAMM</name>
<evidence type="ECO:0000256" key="1">
    <source>
        <dbReference type="SAM" id="MobiDB-lite"/>
    </source>
</evidence>
<dbReference type="AlphaFoldDB" id="A0A9X3EET4"/>
<dbReference type="RefSeq" id="WP_283174091.1">
    <property type="nucleotide sequence ID" value="NZ_JAPNOA010000029.1"/>
</dbReference>
<protein>
    <submittedName>
        <fullName evidence="2">Uncharacterized protein</fullName>
    </submittedName>
</protein>
<accession>A0A9X3EET4</accession>
<dbReference type="Proteomes" id="UP001150830">
    <property type="component" value="Unassembled WGS sequence"/>
</dbReference>